<gene>
    <name evidence="1" type="ORF">O6H91_06G078100</name>
</gene>
<dbReference type="Proteomes" id="UP001162992">
    <property type="component" value="Chromosome 6"/>
</dbReference>
<dbReference type="EMBL" id="CM055097">
    <property type="protein sequence ID" value="KAJ7552946.1"/>
    <property type="molecule type" value="Genomic_DNA"/>
</dbReference>
<protein>
    <submittedName>
        <fullName evidence="1">Uncharacterized protein</fullName>
    </submittedName>
</protein>
<evidence type="ECO:0000313" key="1">
    <source>
        <dbReference type="EMBL" id="KAJ7552946.1"/>
    </source>
</evidence>
<sequence>MIESLGFHSNKMRIDKQLQALFHQSSISPKTKRVASWELNPATEMVSCEMVSCEIEPVGYTSLRDVIFTEMENSHSQQSHVLCEVACSGSPRTPIKNHLVEQAARAYVQAAMVDCEHGRQEDRYQKFQYCMPIVSVLRRCFKLCSSVFSFLQEMNRVQKLQNRLNRVSQKCHSQPKKKLSMESLSF</sequence>
<evidence type="ECO:0000313" key="2">
    <source>
        <dbReference type="Proteomes" id="UP001162992"/>
    </source>
</evidence>
<organism evidence="1 2">
    <name type="scientific">Diphasiastrum complanatum</name>
    <name type="common">Issler's clubmoss</name>
    <name type="synonym">Lycopodium complanatum</name>
    <dbReference type="NCBI Taxonomy" id="34168"/>
    <lineage>
        <taxon>Eukaryota</taxon>
        <taxon>Viridiplantae</taxon>
        <taxon>Streptophyta</taxon>
        <taxon>Embryophyta</taxon>
        <taxon>Tracheophyta</taxon>
        <taxon>Lycopodiopsida</taxon>
        <taxon>Lycopodiales</taxon>
        <taxon>Lycopodiaceae</taxon>
        <taxon>Lycopodioideae</taxon>
        <taxon>Diphasiastrum</taxon>
    </lineage>
</organism>
<accession>A0ACC2DFB6</accession>
<name>A0ACC2DFB6_DIPCM</name>
<keyword evidence="2" id="KW-1185">Reference proteome</keyword>
<proteinExistence type="predicted"/>
<reference evidence="2" key="1">
    <citation type="journal article" date="2024" name="Proc. Natl. Acad. Sci. U.S.A.">
        <title>Extraordinary preservation of gene collinearity over three hundred million years revealed in homosporous lycophytes.</title>
        <authorList>
            <person name="Li C."/>
            <person name="Wickell D."/>
            <person name="Kuo L.Y."/>
            <person name="Chen X."/>
            <person name="Nie B."/>
            <person name="Liao X."/>
            <person name="Peng D."/>
            <person name="Ji J."/>
            <person name="Jenkins J."/>
            <person name="Williams M."/>
            <person name="Shu S."/>
            <person name="Plott C."/>
            <person name="Barry K."/>
            <person name="Rajasekar S."/>
            <person name="Grimwood J."/>
            <person name="Han X."/>
            <person name="Sun S."/>
            <person name="Hou Z."/>
            <person name="He W."/>
            <person name="Dai G."/>
            <person name="Sun C."/>
            <person name="Schmutz J."/>
            <person name="Leebens-Mack J.H."/>
            <person name="Li F.W."/>
            <person name="Wang L."/>
        </authorList>
    </citation>
    <scope>NUCLEOTIDE SEQUENCE [LARGE SCALE GENOMIC DNA]</scope>
    <source>
        <strain evidence="2">cv. PW_Plant_1</strain>
    </source>
</reference>
<comment type="caution">
    <text evidence="1">The sequence shown here is derived from an EMBL/GenBank/DDBJ whole genome shotgun (WGS) entry which is preliminary data.</text>
</comment>